<name>A0A811NP25_9POAL</name>
<comment type="caution">
    <text evidence="2">The sequence shown here is derived from an EMBL/GenBank/DDBJ whole genome shotgun (WGS) entry which is preliminary data.</text>
</comment>
<dbReference type="EMBL" id="CAJGYO010000004">
    <property type="protein sequence ID" value="CAD6224273.1"/>
    <property type="molecule type" value="Genomic_DNA"/>
</dbReference>
<sequence length="236" mass="27438">MFLGAVNTEGEIKRKEYIAEKLISVIEIVGPKNVVQVIIDNAANCKGVGLIIEQKYDHIFWTPCAVHTLNSALKNICDAKDNDAENAGLMWIKDTVDAAFMIKNYIMNHGMRLSMFNEFSKLKFLAIADTRFASHIIMLKRFLVLKESLVLMVVSDKWSTYREDDVDKARSVKDKQLDDFWWDNVKYIVDFTEPIYSMLRAADTDQPCLLLIYEMWDNMIEKVKDRIYRHARKQPD</sequence>
<accession>A0A811NP25</accession>
<reference evidence="2" key="1">
    <citation type="submission" date="2020-10" db="EMBL/GenBank/DDBJ databases">
        <authorList>
            <person name="Han B."/>
            <person name="Lu T."/>
            <person name="Zhao Q."/>
            <person name="Huang X."/>
            <person name="Zhao Y."/>
        </authorList>
    </citation>
    <scope>NUCLEOTIDE SEQUENCE</scope>
</reference>
<evidence type="ECO:0000313" key="3">
    <source>
        <dbReference type="Proteomes" id="UP000604825"/>
    </source>
</evidence>
<keyword evidence="3" id="KW-1185">Reference proteome</keyword>
<dbReference type="InterPro" id="IPR012337">
    <property type="entry name" value="RNaseH-like_sf"/>
</dbReference>
<evidence type="ECO:0000259" key="1">
    <source>
        <dbReference type="Pfam" id="PF04937"/>
    </source>
</evidence>
<gene>
    <name evidence="2" type="ORF">NCGR_LOCUS16578</name>
</gene>
<dbReference type="Proteomes" id="UP000604825">
    <property type="component" value="Unassembled WGS sequence"/>
</dbReference>
<dbReference type="AlphaFoldDB" id="A0A811NP25"/>
<dbReference type="OrthoDB" id="673966at2759"/>
<dbReference type="SUPFAM" id="SSF53098">
    <property type="entry name" value="Ribonuclease H-like"/>
    <property type="match status" value="1"/>
</dbReference>
<dbReference type="InterPro" id="IPR007021">
    <property type="entry name" value="DUF659"/>
</dbReference>
<organism evidence="2 3">
    <name type="scientific">Miscanthus lutarioriparius</name>
    <dbReference type="NCBI Taxonomy" id="422564"/>
    <lineage>
        <taxon>Eukaryota</taxon>
        <taxon>Viridiplantae</taxon>
        <taxon>Streptophyta</taxon>
        <taxon>Embryophyta</taxon>
        <taxon>Tracheophyta</taxon>
        <taxon>Spermatophyta</taxon>
        <taxon>Magnoliopsida</taxon>
        <taxon>Liliopsida</taxon>
        <taxon>Poales</taxon>
        <taxon>Poaceae</taxon>
        <taxon>PACMAD clade</taxon>
        <taxon>Panicoideae</taxon>
        <taxon>Andropogonodae</taxon>
        <taxon>Andropogoneae</taxon>
        <taxon>Saccharinae</taxon>
        <taxon>Miscanthus</taxon>
    </lineage>
</organism>
<feature type="domain" description="DUF659" evidence="1">
    <location>
        <begin position="1"/>
        <end position="101"/>
    </location>
</feature>
<proteinExistence type="predicted"/>
<evidence type="ECO:0000313" key="2">
    <source>
        <dbReference type="EMBL" id="CAD6224273.1"/>
    </source>
</evidence>
<dbReference type="Pfam" id="PF04937">
    <property type="entry name" value="DUF659"/>
    <property type="match status" value="1"/>
</dbReference>
<dbReference type="PANTHER" id="PTHR32166">
    <property type="entry name" value="OSJNBA0013A04.12 PROTEIN"/>
    <property type="match status" value="1"/>
</dbReference>
<dbReference type="PANTHER" id="PTHR32166:SF81">
    <property type="entry name" value="OS06G0658400 PROTEIN"/>
    <property type="match status" value="1"/>
</dbReference>
<protein>
    <recommendedName>
        <fullName evidence="1">DUF659 domain-containing protein</fullName>
    </recommendedName>
</protein>